<proteinExistence type="predicted"/>
<name>A0A0A9FVB6_ARUDO</name>
<reference evidence="1" key="2">
    <citation type="journal article" date="2015" name="Data Brief">
        <title>Shoot transcriptome of the giant reed, Arundo donax.</title>
        <authorList>
            <person name="Barrero R.A."/>
            <person name="Guerrero F.D."/>
            <person name="Moolhuijzen P."/>
            <person name="Goolsby J.A."/>
            <person name="Tidwell J."/>
            <person name="Bellgard S.E."/>
            <person name="Bellgard M.I."/>
        </authorList>
    </citation>
    <scope>NUCLEOTIDE SEQUENCE</scope>
    <source>
        <tissue evidence="1">Shoot tissue taken approximately 20 cm above the soil surface</tissue>
    </source>
</reference>
<protein>
    <submittedName>
        <fullName evidence="1">Uncharacterized protein</fullName>
    </submittedName>
</protein>
<sequence>MMYKFTACIPESSTAAKQELLPSRQLLIQKLKNPRK</sequence>
<dbReference type="EMBL" id="GBRH01182737">
    <property type="protein sequence ID" value="JAE15159.1"/>
    <property type="molecule type" value="Transcribed_RNA"/>
</dbReference>
<evidence type="ECO:0000313" key="1">
    <source>
        <dbReference type="EMBL" id="JAE15159.1"/>
    </source>
</evidence>
<dbReference type="AlphaFoldDB" id="A0A0A9FVB6"/>
<reference evidence="1" key="1">
    <citation type="submission" date="2014-09" db="EMBL/GenBank/DDBJ databases">
        <authorList>
            <person name="Magalhaes I.L.F."/>
            <person name="Oliveira U."/>
            <person name="Santos F.R."/>
            <person name="Vidigal T.H.D.A."/>
            <person name="Brescovit A.D."/>
            <person name="Santos A.J."/>
        </authorList>
    </citation>
    <scope>NUCLEOTIDE SEQUENCE</scope>
    <source>
        <tissue evidence="1">Shoot tissue taken approximately 20 cm above the soil surface</tissue>
    </source>
</reference>
<accession>A0A0A9FVB6</accession>
<organism evidence="1">
    <name type="scientific">Arundo donax</name>
    <name type="common">Giant reed</name>
    <name type="synonym">Donax arundinaceus</name>
    <dbReference type="NCBI Taxonomy" id="35708"/>
    <lineage>
        <taxon>Eukaryota</taxon>
        <taxon>Viridiplantae</taxon>
        <taxon>Streptophyta</taxon>
        <taxon>Embryophyta</taxon>
        <taxon>Tracheophyta</taxon>
        <taxon>Spermatophyta</taxon>
        <taxon>Magnoliopsida</taxon>
        <taxon>Liliopsida</taxon>
        <taxon>Poales</taxon>
        <taxon>Poaceae</taxon>
        <taxon>PACMAD clade</taxon>
        <taxon>Arundinoideae</taxon>
        <taxon>Arundineae</taxon>
        <taxon>Arundo</taxon>
    </lineage>
</organism>